<organism evidence="1">
    <name type="scientific">Tanacetum cinerariifolium</name>
    <name type="common">Dalmatian daisy</name>
    <name type="synonym">Chrysanthemum cinerariifolium</name>
    <dbReference type="NCBI Taxonomy" id="118510"/>
    <lineage>
        <taxon>Eukaryota</taxon>
        <taxon>Viridiplantae</taxon>
        <taxon>Streptophyta</taxon>
        <taxon>Embryophyta</taxon>
        <taxon>Tracheophyta</taxon>
        <taxon>Spermatophyta</taxon>
        <taxon>Magnoliopsida</taxon>
        <taxon>eudicotyledons</taxon>
        <taxon>Gunneridae</taxon>
        <taxon>Pentapetalae</taxon>
        <taxon>asterids</taxon>
        <taxon>campanulids</taxon>
        <taxon>Asterales</taxon>
        <taxon>Asteraceae</taxon>
        <taxon>Asteroideae</taxon>
        <taxon>Anthemideae</taxon>
        <taxon>Anthemidinae</taxon>
        <taxon>Tanacetum</taxon>
    </lineage>
</organism>
<name>A0A699UXE7_TANCI</name>
<feature type="non-terminal residue" evidence="1">
    <location>
        <position position="1"/>
    </location>
</feature>
<reference evidence="1" key="1">
    <citation type="journal article" date="2019" name="Sci. Rep.">
        <title>Draft genome of Tanacetum cinerariifolium, the natural source of mosquito coil.</title>
        <authorList>
            <person name="Yamashiro T."/>
            <person name="Shiraishi A."/>
            <person name="Satake H."/>
            <person name="Nakayama K."/>
        </authorList>
    </citation>
    <scope>NUCLEOTIDE SEQUENCE</scope>
</reference>
<sequence>LQDPVMEVKEKTIEDMEEYLDMDINEDEEDEWEEEDA</sequence>
<dbReference type="AlphaFoldDB" id="A0A699UXE7"/>
<accession>A0A699UXE7</accession>
<dbReference type="EMBL" id="BKCJ011375331">
    <property type="protein sequence ID" value="GFD27220.1"/>
    <property type="molecule type" value="Genomic_DNA"/>
</dbReference>
<proteinExistence type="predicted"/>
<comment type="caution">
    <text evidence="1">The sequence shown here is derived from an EMBL/GenBank/DDBJ whole genome shotgun (WGS) entry which is preliminary data.</text>
</comment>
<evidence type="ECO:0000313" key="1">
    <source>
        <dbReference type="EMBL" id="GFD27220.1"/>
    </source>
</evidence>
<protein>
    <submittedName>
        <fullName evidence="1">Uncharacterized protein</fullName>
    </submittedName>
</protein>
<gene>
    <name evidence="1" type="ORF">Tci_899189</name>
</gene>